<dbReference type="HOGENOM" id="CLU_156492_0_0_6"/>
<comment type="function">
    <text evidence="5">Two distinct, membrane-bound, FAD-containing enzymes are responsible for the catalysis of fumarate and succinate interconversion; fumarate reductase is used in anaerobic growth, and succinate dehydrogenase is used in aerobic growth. Anchors the catalytic components of the fumarate reductase complex to the cell inner membrane, binds quinones.</text>
</comment>
<protein>
    <recommendedName>
        <fullName evidence="5">Fumarate reductase subunit C</fullName>
    </recommendedName>
    <alternativeName>
        <fullName evidence="5">Fumarate reductase 15 kDa hydrophobic protein</fullName>
    </alternativeName>
    <alternativeName>
        <fullName evidence="5">Quinol-fumarate reductase subunit C</fullName>
        <shortName evidence="5">QFR subunit C</shortName>
    </alternativeName>
</protein>
<dbReference type="PIRSF" id="PIRSF000180">
    <property type="entry name" value="FrdC"/>
    <property type="match status" value="1"/>
</dbReference>
<keyword evidence="3 5" id="KW-1133">Transmembrane helix</keyword>
<dbReference type="OrthoDB" id="8909678at2"/>
<comment type="subcellular location">
    <subcellularLocation>
        <location evidence="5">Cell membrane</location>
        <topology evidence="5">Multi-pass membrane protein</topology>
    </subcellularLocation>
</comment>
<dbReference type="GO" id="GO:0005886">
    <property type="term" value="C:plasma membrane"/>
    <property type="evidence" value="ECO:0007669"/>
    <property type="project" value="UniProtKB-SubCell"/>
</dbReference>
<keyword evidence="1 5" id="KW-1003">Cell membrane</keyword>
<dbReference type="GO" id="GO:0000104">
    <property type="term" value="F:succinate dehydrogenase activity"/>
    <property type="evidence" value="ECO:0007669"/>
    <property type="project" value="UniProtKB-UniRule"/>
</dbReference>
<accession>A0A097QYA4</accession>
<proteinExistence type="inferred from homology"/>
<dbReference type="InterPro" id="IPR003510">
    <property type="entry name" value="Fumarate_red_C"/>
</dbReference>
<keyword evidence="7" id="KW-1185">Reference proteome</keyword>
<dbReference type="Pfam" id="PF02300">
    <property type="entry name" value="Fumarate_red_C"/>
    <property type="match status" value="1"/>
</dbReference>
<dbReference type="GO" id="GO:0045283">
    <property type="term" value="C:fumarate reductase complex"/>
    <property type="evidence" value="ECO:0007669"/>
    <property type="project" value="UniProtKB-UniRule"/>
</dbReference>
<dbReference type="PATRIC" id="fig|1453496.5.peg.616"/>
<reference evidence="6 7" key="1">
    <citation type="journal article" date="2014" name="Gut Pathog.">
        <title>Gene clusters of Hafnia alvei strain FB1 important in survival and pathogenesis: a draft genome perspective.</title>
        <authorList>
            <person name="Tan J.Y."/>
            <person name="Yin W.F."/>
            <person name="Chan K.G."/>
        </authorList>
    </citation>
    <scope>NUCLEOTIDE SEQUENCE [LARGE SCALE GENOMIC DNA]</scope>
    <source>
        <strain evidence="6 7">FB1</strain>
    </source>
</reference>
<comment type="subunit">
    <text evidence="5">Part of an enzyme complex containing four subunits: a flavoprotein (FrdA), an iron-sulfur protein (FrdB), and two hydrophobic anchor proteins (FrdC and FrdD).</text>
</comment>
<gene>
    <name evidence="5" type="primary">frdC</name>
    <name evidence="6" type="ORF">AT03_03105</name>
</gene>
<feature type="transmembrane region" description="Helical" evidence="5">
    <location>
        <begin position="33"/>
        <end position="50"/>
    </location>
</feature>
<evidence type="ECO:0000313" key="6">
    <source>
        <dbReference type="EMBL" id="AIU71476.1"/>
    </source>
</evidence>
<organism evidence="6 7">
    <name type="scientific">Hafnia alvei FB1</name>
    <dbReference type="NCBI Taxonomy" id="1453496"/>
    <lineage>
        <taxon>Bacteria</taxon>
        <taxon>Pseudomonadati</taxon>
        <taxon>Pseudomonadota</taxon>
        <taxon>Gammaproteobacteria</taxon>
        <taxon>Enterobacterales</taxon>
        <taxon>Hafniaceae</taxon>
        <taxon>Hafnia</taxon>
    </lineage>
</organism>
<dbReference type="InterPro" id="IPR034804">
    <property type="entry name" value="SQR/QFR_C/D"/>
</dbReference>
<dbReference type="NCBIfam" id="NF003445">
    <property type="entry name" value="PRK04987.1"/>
    <property type="match status" value="1"/>
</dbReference>
<evidence type="ECO:0000256" key="1">
    <source>
        <dbReference type="ARBA" id="ARBA00022475"/>
    </source>
</evidence>
<dbReference type="GeneID" id="56890228"/>
<evidence type="ECO:0000256" key="5">
    <source>
        <dbReference type="HAMAP-Rule" id="MF_00708"/>
    </source>
</evidence>
<dbReference type="Proteomes" id="UP000029986">
    <property type="component" value="Chromosome"/>
</dbReference>
<dbReference type="CDD" id="cd00546">
    <property type="entry name" value="QFR_TypeD_subunitC"/>
    <property type="match status" value="1"/>
</dbReference>
<evidence type="ECO:0000256" key="2">
    <source>
        <dbReference type="ARBA" id="ARBA00022692"/>
    </source>
</evidence>
<dbReference type="Gene3D" id="1.20.1300.10">
    <property type="entry name" value="Fumarate reductase/succinate dehydrogenase, transmembrane subunit"/>
    <property type="match status" value="1"/>
</dbReference>
<dbReference type="EMBL" id="CP009706">
    <property type="protein sequence ID" value="AIU71476.1"/>
    <property type="molecule type" value="Genomic_DNA"/>
</dbReference>
<evidence type="ECO:0000313" key="7">
    <source>
        <dbReference type="Proteomes" id="UP000029986"/>
    </source>
</evidence>
<dbReference type="SUPFAM" id="SSF81343">
    <property type="entry name" value="Fumarate reductase respiratory complex transmembrane subunits"/>
    <property type="match status" value="1"/>
</dbReference>
<evidence type="ECO:0000256" key="3">
    <source>
        <dbReference type="ARBA" id="ARBA00022989"/>
    </source>
</evidence>
<dbReference type="RefSeq" id="WP_025798731.1">
    <property type="nucleotide sequence ID" value="NZ_CP009706.1"/>
</dbReference>
<keyword evidence="4 5" id="KW-0472">Membrane</keyword>
<feature type="transmembrane region" description="Helical" evidence="5">
    <location>
        <begin position="62"/>
        <end position="84"/>
    </location>
</feature>
<name>A0A097QYA4_HAFAL</name>
<dbReference type="KEGG" id="hav:AT03_03105"/>
<dbReference type="AlphaFoldDB" id="A0A097QYA4"/>
<dbReference type="eggNOG" id="COG3029">
    <property type="taxonomic scope" value="Bacteria"/>
</dbReference>
<evidence type="ECO:0000256" key="4">
    <source>
        <dbReference type="ARBA" id="ARBA00023136"/>
    </source>
</evidence>
<sequence length="132" mass="14678">MTTSTKRKPYVRGMQANWWQKLGFYKFYMLRESSALGNVWFSIVLIYGIFSMKDGAAGWESFVAFLQNPLVLILNIISLLLAALHTKTWFELAPKAANIVVGDTKMGPGPVIKALWAVTIIATVVILAVTLL</sequence>
<keyword evidence="2 5" id="KW-0812">Transmembrane</keyword>
<dbReference type="HAMAP" id="MF_00708">
    <property type="entry name" value="Fumarate_red_C"/>
    <property type="match status" value="1"/>
</dbReference>
<comment type="similarity">
    <text evidence="5">Belongs to the FrdC family.</text>
</comment>
<feature type="transmembrane region" description="Helical" evidence="5">
    <location>
        <begin position="114"/>
        <end position="131"/>
    </location>
</feature>